<dbReference type="Proteomes" id="UP001189122">
    <property type="component" value="Unassembled WGS sequence"/>
</dbReference>
<gene>
    <name evidence="1" type="ORF">SI7747_02002338</name>
</gene>
<evidence type="ECO:0000313" key="2">
    <source>
        <dbReference type="Proteomes" id="UP001189122"/>
    </source>
</evidence>
<name>A0A7I8IDC6_SPIIN</name>
<accession>A0A7I8IDC6</accession>
<sequence>MPLATSPSIRSNVMALLLLKLSKDNYLLWKISHFYYRGLSFPSTTIVDTTGTIITNSDFLSWQKNDQLVLMWIISSLTKAIYPHLVGHTTAKVACDALARLFASRAKSRILELHAKLHNTRRGSASIQEHVQNINMIQTS</sequence>
<dbReference type="PANTHER" id="PTHR47481:SF31">
    <property type="entry name" value="OS01G0873500 PROTEIN"/>
    <property type="match status" value="1"/>
</dbReference>
<dbReference type="AlphaFoldDB" id="A0A7I8IDC6"/>
<keyword evidence="2" id="KW-1185">Reference proteome</keyword>
<dbReference type="PANTHER" id="PTHR47481">
    <property type="match status" value="1"/>
</dbReference>
<dbReference type="EMBL" id="CACRZD030000002">
    <property type="protein sequence ID" value="CAA6655798.1"/>
    <property type="molecule type" value="Genomic_DNA"/>
</dbReference>
<organism evidence="1">
    <name type="scientific">Spirodela intermedia</name>
    <name type="common">Intermediate duckweed</name>
    <dbReference type="NCBI Taxonomy" id="51605"/>
    <lineage>
        <taxon>Eukaryota</taxon>
        <taxon>Viridiplantae</taxon>
        <taxon>Streptophyta</taxon>
        <taxon>Embryophyta</taxon>
        <taxon>Tracheophyta</taxon>
        <taxon>Spermatophyta</taxon>
        <taxon>Magnoliopsida</taxon>
        <taxon>Liliopsida</taxon>
        <taxon>Araceae</taxon>
        <taxon>Lemnoideae</taxon>
        <taxon>Spirodela</taxon>
    </lineage>
</organism>
<protein>
    <submittedName>
        <fullName evidence="1">Uncharacterized protein</fullName>
    </submittedName>
</protein>
<reference evidence="1 2" key="1">
    <citation type="submission" date="2019-12" db="EMBL/GenBank/DDBJ databases">
        <authorList>
            <person name="Scholz U."/>
            <person name="Mascher M."/>
            <person name="Fiebig A."/>
        </authorList>
    </citation>
    <scope>NUCLEOTIDE SEQUENCE</scope>
</reference>
<dbReference type="EMBL" id="LR743589">
    <property type="protein sequence ID" value="CAA2616105.1"/>
    <property type="molecule type" value="Genomic_DNA"/>
</dbReference>
<proteinExistence type="predicted"/>
<evidence type="ECO:0000313" key="1">
    <source>
        <dbReference type="EMBL" id="CAA2616105.1"/>
    </source>
</evidence>